<keyword evidence="3" id="KW-1133">Transmembrane helix</keyword>
<comment type="caution">
    <text evidence="5">The sequence shown here is derived from an EMBL/GenBank/DDBJ whole genome shotgun (WGS) entry which is preliminary data.</text>
</comment>
<proteinExistence type="predicted"/>
<dbReference type="Proteomes" id="UP000759103">
    <property type="component" value="Unassembled WGS sequence"/>
</dbReference>
<feature type="transmembrane region" description="Helical" evidence="3">
    <location>
        <begin position="155"/>
        <end position="176"/>
    </location>
</feature>
<reference evidence="5 6" key="1">
    <citation type="submission" date="2021-07" db="EMBL/GenBank/DDBJ databases">
        <title>Sphingomonas sp.</title>
        <authorList>
            <person name="Feng G."/>
            <person name="Li J."/>
            <person name="Pan M."/>
        </authorList>
    </citation>
    <scope>NUCLEOTIDE SEQUENCE [LARGE SCALE GENOMIC DNA]</scope>
    <source>
        <strain evidence="5 6">RRHST34</strain>
    </source>
</reference>
<dbReference type="Gene3D" id="1.10.287.950">
    <property type="entry name" value="Methyl-accepting chemotaxis protein"/>
    <property type="match status" value="1"/>
</dbReference>
<evidence type="ECO:0000256" key="1">
    <source>
        <dbReference type="ARBA" id="ARBA00023224"/>
    </source>
</evidence>
<evidence type="ECO:0000313" key="6">
    <source>
        <dbReference type="Proteomes" id="UP000759103"/>
    </source>
</evidence>
<dbReference type="EMBL" id="JAHXZN010000003">
    <property type="protein sequence ID" value="MBW6531236.1"/>
    <property type="molecule type" value="Genomic_DNA"/>
</dbReference>
<keyword evidence="3" id="KW-0812">Transmembrane</keyword>
<dbReference type="Pfam" id="PF00015">
    <property type="entry name" value="MCPsignal"/>
    <property type="match status" value="1"/>
</dbReference>
<name>A0ABS7BNS6_9SPHN</name>
<dbReference type="PANTHER" id="PTHR32089:SF112">
    <property type="entry name" value="LYSOZYME-LIKE PROTEIN-RELATED"/>
    <property type="match status" value="1"/>
</dbReference>
<evidence type="ECO:0000256" key="3">
    <source>
        <dbReference type="SAM" id="Phobius"/>
    </source>
</evidence>
<dbReference type="PROSITE" id="PS50111">
    <property type="entry name" value="CHEMOTAXIS_TRANSDUC_2"/>
    <property type="match status" value="1"/>
</dbReference>
<feature type="transmembrane region" description="Helical" evidence="3">
    <location>
        <begin position="73"/>
        <end position="94"/>
    </location>
</feature>
<evidence type="ECO:0000259" key="4">
    <source>
        <dbReference type="PROSITE" id="PS50111"/>
    </source>
</evidence>
<sequence length="530" mass="54681">MTVIGWRALDTLTLEQMRLLGMRLIAALGWVALAAVAVIQLALTGVVDPFVLGAGIALTAAPTWLAFKGRTDAQARTVAGTLAATAPALLVYVLEGHPWQMDGHMFFFVALAALVVLCDWRPIVFAAGLIALHHLLLEWFAPTWVFAGEGRLGRVLVHALAVVMQAGVLWLVTGALERLLERQRLSLEHSRVLVAEADEARSAAEQARATATEALRQTRAAEDAAAAERARLRGVEQDAASRRRDELLAVAEAFEGSVAQVVRAIGSAAGQLERSSIALDDLAAGAGVQAAAVASEAVEATAQIRHVADSIRDLGGSIRAIADSADQQSALTAVAQAAAGSGVGRIGELEEHGQRIGQLVGDIRDIAEKTNLLALNATIEAARAGEAGRGFAVVAGEVRSLAADSTRASDRISALLGAIFAGVGDAAAALTRADMAVAQVSSAAGGIAASVSDQRQLAAGIEAGATRTASGAELIERRIDEVAAAVRSTASLSQTVRGSAGELAASARALDGATERFVGFLKGETPRRAA</sequence>
<gene>
    <name evidence="5" type="ORF">KZ820_10870</name>
</gene>
<dbReference type="InterPro" id="IPR004089">
    <property type="entry name" value="MCPsignal_dom"/>
</dbReference>
<keyword evidence="3" id="KW-0472">Membrane</keyword>
<dbReference type="RefSeq" id="WP_219748653.1">
    <property type="nucleotide sequence ID" value="NZ_JAHXZN010000003.1"/>
</dbReference>
<evidence type="ECO:0000313" key="5">
    <source>
        <dbReference type="EMBL" id="MBW6531236.1"/>
    </source>
</evidence>
<accession>A0ABS7BNS6</accession>
<feature type="transmembrane region" description="Helical" evidence="3">
    <location>
        <begin position="106"/>
        <end position="135"/>
    </location>
</feature>
<protein>
    <submittedName>
        <fullName evidence="5">Chemotaxis protein</fullName>
    </submittedName>
</protein>
<dbReference type="SUPFAM" id="SSF58104">
    <property type="entry name" value="Methyl-accepting chemotaxis protein (MCP) signaling domain"/>
    <property type="match status" value="1"/>
</dbReference>
<feature type="transmembrane region" description="Helical" evidence="3">
    <location>
        <begin position="50"/>
        <end position="67"/>
    </location>
</feature>
<dbReference type="SMART" id="SM00283">
    <property type="entry name" value="MA"/>
    <property type="match status" value="1"/>
</dbReference>
<dbReference type="PANTHER" id="PTHR32089">
    <property type="entry name" value="METHYL-ACCEPTING CHEMOTAXIS PROTEIN MCPB"/>
    <property type="match status" value="1"/>
</dbReference>
<evidence type="ECO:0000256" key="2">
    <source>
        <dbReference type="PROSITE-ProRule" id="PRU00284"/>
    </source>
</evidence>
<keyword evidence="1 2" id="KW-0807">Transducer</keyword>
<feature type="transmembrane region" description="Helical" evidence="3">
    <location>
        <begin position="20"/>
        <end position="43"/>
    </location>
</feature>
<organism evidence="5 6">
    <name type="scientific">Sphingomonas citri</name>
    <dbReference type="NCBI Taxonomy" id="2862499"/>
    <lineage>
        <taxon>Bacteria</taxon>
        <taxon>Pseudomonadati</taxon>
        <taxon>Pseudomonadota</taxon>
        <taxon>Alphaproteobacteria</taxon>
        <taxon>Sphingomonadales</taxon>
        <taxon>Sphingomonadaceae</taxon>
        <taxon>Sphingomonas</taxon>
    </lineage>
</organism>
<feature type="domain" description="Methyl-accepting transducer" evidence="4">
    <location>
        <begin position="275"/>
        <end position="504"/>
    </location>
</feature>
<keyword evidence="6" id="KW-1185">Reference proteome</keyword>